<gene>
    <name evidence="2" type="ORF">Syun_025366</name>
</gene>
<keyword evidence="1" id="KW-0812">Transmembrane</keyword>
<accession>A0AAP0ES27</accession>
<proteinExistence type="predicted"/>
<dbReference type="Proteomes" id="UP001420932">
    <property type="component" value="Unassembled WGS sequence"/>
</dbReference>
<evidence type="ECO:0000313" key="2">
    <source>
        <dbReference type="EMBL" id="KAK9098321.1"/>
    </source>
</evidence>
<keyword evidence="1" id="KW-1133">Transmembrane helix</keyword>
<feature type="transmembrane region" description="Helical" evidence="1">
    <location>
        <begin position="28"/>
        <end position="46"/>
    </location>
</feature>
<dbReference type="AlphaFoldDB" id="A0AAP0ES27"/>
<name>A0AAP0ES27_9MAGN</name>
<evidence type="ECO:0000313" key="3">
    <source>
        <dbReference type="Proteomes" id="UP001420932"/>
    </source>
</evidence>
<evidence type="ECO:0000256" key="1">
    <source>
        <dbReference type="SAM" id="Phobius"/>
    </source>
</evidence>
<comment type="caution">
    <text evidence="2">The sequence shown here is derived from an EMBL/GenBank/DDBJ whole genome shotgun (WGS) entry which is preliminary data.</text>
</comment>
<reference evidence="2 3" key="1">
    <citation type="submission" date="2024-01" db="EMBL/GenBank/DDBJ databases">
        <title>Genome assemblies of Stephania.</title>
        <authorList>
            <person name="Yang L."/>
        </authorList>
    </citation>
    <scope>NUCLEOTIDE SEQUENCE [LARGE SCALE GENOMIC DNA]</scope>
    <source>
        <strain evidence="2">YNDBR</strain>
        <tissue evidence="2">Leaf</tissue>
    </source>
</reference>
<dbReference type="EMBL" id="JBBNAF010000011">
    <property type="protein sequence ID" value="KAK9098321.1"/>
    <property type="molecule type" value="Genomic_DNA"/>
</dbReference>
<protein>
    <submittedName>
        <fullName evidence="2">Uncharacterized protein</fullName>
    </submittedName>
</protein>
<sequence length="64" mass="6714">MSILWSISLDFSLIKSTALHPCYSLETTTTMVMVVVVVVMGLGFDLHLICSVGEASVVAAIVGG</sequence>
<organism evidence="2 3">
    <name type="scientific">Stephania yunnanensis</name>
    <dbReference type="NCBI Taxonomy" id="152371"/>
    <lineage>
        <taxon>Eukaryota</taxon>
        <taxon>Viridiplantae</taxon>
        <taxon>Streptophyta</taxon>
        <taxon>Embryophyta</taxon>
        <taxon>Tracheophyta</taxon>
        <taxon>Spermatophyta</taxon>
        <taxon>Magnoliopsida</taxon>
        <taxon>Ranunculales</taxon>
        <taxon>Menispermaceae</taxon>
        <taxon>Menispermoideae</taxon>
        <taxon>Cissampelideae</taxon>
        <taxon>Stephania</taxon>
    </lineage>
</organism>
<keyword evidence="3" id="KW-1185">Reference proteome</keyword>
<keyword evidence="1" id="KW-0472">Membrane</keyword>